<gene>
    <name evidence="7" type="primary">lysN</name>
    <name evidence="7" type="ORF">DEA8626_01905</name>
</gene>
<dbReference type="GO" id="GO:0047536">
    <property type="term" value="F:2-aminoadipate transaminase activity"/>
    <property type="evidence" value="ECO:0007669"/>
    <property type="project" value="UniProtKB-EC"/>
</dbReference>
<dbReference type="Gene3D" id="3.90.1150.10">
    <property type="entry name" value="Aspartate Aminotransferase, domain 1"/>
    <property type="match status" value="1"/>
</dbReference>
<evidence type="ECO:0000256" key="5">
    <source>
        <dbReference type="ARBA" id="ARBA00023163"/>
    </source>
</evidence>
<evidence type="ECO:0000313" key="7">
    <source>
        <dbReference type="EMBL" id="SPH18367.1"/>
    </source>
</evidence>
<dbReference type="InterPro" id="IPR015422">
    <property type="entry name" value="PyrdxlP-dep_Trfase_small"/>
</dbReference>
<dbReference type="AlphaFoldDB" id="A0A2R8B6Y2"/>
<dbReference type="RefSeq" id="WP_108852698.1">
    <property type="nucleotide sequence ID" value="NZ_OMOQ01000001.1"/>
</dbReference>
<dbReference type="GO" id="GO:0003700">
    <property type="term" value="F:DNA-binding transcription factor activity"/>
    <property type="evidence" value="ECO:0007669"/>
    <property type="project" value="InterPro"/>
</dbReference>
<dbReference type="EC" id="2.6.1.39" evidence="7"/>
<dbReference type="Gene3D" id="3.40.640.10">
    <property type="entry name" value="Type I PLP-dependent aspartate aminotransferase-like (Major domain)"/>
    <property type="match status" value="1"/>
</dbReference>
<sequence>MWQPDLSLFDGPKYLALTRSLREAIRRGELAEGSRLPPVRDLAWRLGMTPGTVARAYQIATQEGLLEAAVGRGTFVAASEPRFGASQPLFLEPRAGTHDLAAAGSRPADLRTPQLPDVGQGAAIAAVLARMAEAGASDYLGYPGLRRDGTLRRAFAQWLEDRVLGPVAADDIVLTHGGQNGINLALQCCLKGARPHVVCEELAYPGFRHAARLNRAEIVPVEIDGAGMCAEALDAACRRTGARIVCVTTDAQNPTTARMPRERRDEIVKVARRHDLQIIEDDCYSIQSATEPALRALAPERTWHVTSISKALAAGLRFGAVVCPPGLGEAGRLAAQHAYFGLARPVTEIVEALLVSGEAARLRDKVHAVFAQRLELTLNILGRYDLAWQRGLAFVWLRLPQGWRASTFARDAETAGVLVRSADEFALIGSHTPNAVRIALNGALPERDFARALEVMARLLDNPPGDLPV</sequence>
<keyword evidence="3" id="KW-0805">Transcription regulation</keyword>
<reference evidence="7 8" key="1">
    <citation type="submission" date="2018-03" db="EMBL/GenBank/DDBJ databases">
        <authorList>
            <person name="Keele B.F."/>
        </authorList>
    </citation>
    <scope>NUCLEOTIDE SEQUENCE [LARGE SCALE GENOMIC DNA]</scope>
    <source>
        <strain evidence="7 8">CECT 8626</strain>
    </source>
</reference>
<evidence type="ECO:0000256" key="2">
    <source>
        <dbReference type="ARBA" id="ARBA00022898"/>
    </source>
</evidence>
<keyword evidence="8" id="KW-1185">Reference proteome</keyword>
<dbReference type="Gene3D" id="1.10.10.10">
    <property type="entry name" value="Winged helix-like DNA-binding domain superfamily/Winged helix DNA-binding domain"/>
    <property type="match status" value="1"/>
</dbReference>
<dbReference type="SMART" id="SM00345">
    <property type="entry name" value="HTH_GNTR"/>
    <property type="match status" value="1"/>
</dbReference>
<dbReference type="Proteomes" id="UP000244924">
    <property type="component" value="Unassembled WGS sequence"/>
</dbReference>
<organism evidence="7 8">
    <name type="scientific">Albidovulum aquaemixtae</name>
    <dbReference type="NCBI Taxonomy" id="1542388"/>
    <lineage>
        <taxon>Bacteria</taxon>
        <taxon>Pseudomonadati</taxon>
        <taxon>Pseudomonadota</taxon>
        <taxon>Alphaproteobacteria</taxon>
        <taxon>Rhodobacterales</taxon>
        <taxon>Paracoccaceae</taxon>
        <taxon>Albidovulum</taxon>
    </lineage>
</organism>
<dbReference type="Pfam" id="PF00392">
    <property type="entry name" value="GntR"/>
    <property type="match status" value="1"/>
</dbReference>
<dbReference type="OrthoDB" id="9804020at2"/>
<dbReference type="InterPro" id="IPR000524">
    <property type="entry name" value="Tscrpt_reg_HTH_GntR"/>
</dbReference>
<dbReference type="PANTHER" id="PTHR46577">
    <property type="entry name" value="HTH-TYPE TRANSCRIPTIONAL REGULATORY PROTEIN GABR"/>
    <property type="match status" value="1"/>
</dbReference>
<dbReference type="CDD" id="cd00609">
    <property type="entry name" value="AAT_like"/>
    <property type="match status" value="1"/>
</dbReference>
<dbReference type="Pfam" id="PF00155">
    <property type="entry name" value="Aminotran_1_2"/>
    <property type="match status" value="1"/>
</dbReference>
<dbReference type="SUPFAM" id="SSF53383">
    <property type="entry name" value="PLP-dependent transferases"/>
    <property type="match status" value="1"/>
</dbReference>
<evidence type="ECO:0000256" key="4">
    <source>
        <dbReference type="ARBA" id="ARBA00023125"/>
    </source>
</evidence>
<keyword evidence="2" id="KW-0663">Pyridoxal phosphate</keyword>
<dbReference type="InterPro" id="IPR051446">
    <property type="entry name" value="HTH_trans_reg/aminotransferase"/>
</dbReference>
<keyword evidence="5" id="KW-0804">Transcription</keyword>
<dbReference type="GO" id="GO:0030170">
    <property type="term" value="F:pyridoxal phosphate binding"/>
    <property type="evidence" value="ECO:0007669"/>
    <property type="project" value="InterPro"/>
</dbReference>
<dbReference type="InterPro" id="IPR036390">
    <property type="entry name" value="WH_DNA-bd_sf"/>
</dbReference>
<evidence type="ECO:0000256" key="3">
    <source>
        <dbReference type="ARBA" id="ARBA00023015"/>
    </source>
</evidence>
<dbReference type="InterPro" id="IPR004839">
    <property type="entry name" value="Aminotransferase_I/II_large"/>
</dbReference>
<dbReference type="EMBL" id="OMOQ01000001">
    <property type="protein sequence ID" value="SPH18367.1"/>
    <property type="molecule type" value="Genomic_DNA"/>
</dbReference>
<dbReference type="PANTHER" id="PTHR46577:SF1">
    <property type="entry name" value="HTH-TYPE TRANSCRIPTIONAL REGULATORY PROTEIN GABR"/>
    <property type="match status" value="1"/>
</dbReference>
<accession>A0A2R8B6Y2</accession>
<dbReference type="InterPro" id="IPR015421">
    <property type="entry name" value="PyrdxlP-dep_Trfase_major"/>
</dbReference>
<proteinExistence type="inferred from homology"/>
<dbReference type="CDD" id="cd07377">
    <property type="entry name" value="WHTH_GntR"/>
    <property type="match status" value="1"/>
</dbReference>
<keyword evidence="7" id="KW-0808">Transferase</keyword>
<evidence type="ECO:0000256" key="1">
    <source>
        <dbReference type="ARBA" id="ARBA00005384"/>
    </source>
</evidence>
<protein>
    <submittedName>
        <fullName evidence="7">2-aminoadipate transaminase</fullName>
        <ecNumber evidence="7">2.6.1.39</ecNumber>
    </submittedName>
</protein>
<name>A0A2R8B6Y2_9RHOB</name>
<dbReference type="GO" id="GO:0003677">
    <property type="term" value="F:DNA binding"/>
    <property type="evidence" value="ECO:0007669"/>
    <property type="project" value="UniProtKB-KW"/>
</dbReference>
<keyword evidence="4" id="KW-0238">DNA-binding</keyword>
<evidence type="ECO:0000259" key="6">
    <source>
        <dbReference type="PROSITE" id="PS50949"/>
    </source>
</evidence>
<dbReference type="InterPro" id="IPR015424">
    <property type="entry name" value="PyrdxlP-dep_Trfase"/>
</dbReference>
<dbReference type="PROSITE" id="PS50949">
    <property type="entry name" value="HTH_GNTR"/>
    <property type="match status" value="1"/>
</dbReference>
<dbReference type="SUPFAM" id="SSF46785">
    <property type="entry name" value="Winged helix' DNA-binding domain"/>
    <property type="match status" value="1"/>
</dbReference>
<feature type="domain" description="HTH gntR-type" evidence="6">
    <location>
        <begin position="11"/>
        <end position="79"/>
    </location>
</feature>
<evidence type="ECO:0000313" key="8">
    <source>
        <dbReference type="Proteomes" id="UP000244924"/>
    </source>
</evidence>
<keyword evidence="7" id="KW-0032">Aminotransferase</keyword>
<comment type="similarity">
    <text evidence="1">In the C-terminal section; belongs to the class-I pyridoxal-phosphate-dependent aminotransferase family.</text>
</comment>
<dbReference type="InterPro" id="IPR036388">
    <property type="entry name" value="WH-like_DNA-bd_sf"/>
</dbReference>